<dbReference type="Proteomes" id="UP000294933">
    <property type="component" value="Unassembled WGS sequence"/>
</dbReference>
<reference evidence="1 2" key="1">
    <citation type="submission" date="2018-06" db="EMBL/GenBank/DDBJ databases">
        <title>A transcriptomic atlas of mushroom development highlights an independent origin of complex multicellularity.</title>
        <authorList>
            <consortium name="DOE Joint Genome Institute"/>
            <person name="Krizsan K."/>
            <person name="Almasi E."/>
            <person name="Merenyi Z."/>
            <person name="Sahu N."/>
            <person name="Viragh M."/>
            <person name="Koszo T."/>
            <person name="Mondo S."/>
            <person name="Kiss B."/>
            <person name="Balint B."/>
            <person name="Kues U."/>
            <person name="Barry K."/>
            <person name="Hegedus J.C."/>
            <person name="Henrissat B."/>
            <person name="Johnson J."/>
            <person name="Lipzen A."/>
            <person name="Ohm R."/>
            <person name="Nagy I."/>
            <person name="Pangilinan J."/>
            <person name="Yan J."/>
            <person name="Xiong Y."/>
            <person name="Grigoriev I.V."/>
            <person name="Hibbett D.S."/>
            <person name="Nagy L.G."/>
        </authorList>
    </citation>
    <scope>NUCLEOTIDE SEQUENCE [LARGE SCALE GENOMIC DNA]</scope>
    <source>
        <strain evidence="1 2">SZMC22713</strain>
    </source>
</reference>
<dbReference type="AlphaFoldDB" id="A0A4Y7Q5J4"/>
<dbReference type="EMBL" id="ML170172">
    <property type="protein sequence ID" value="TDL22927.1"/>
    <property type="molecule type" value="Genomic_DNA"/>
</dbReference>
<proteinExistence type="predicted"/>
<accession>A0A4Y7Q5J4</accession>
<protein>
    <submittedName>
        <fullName evidence="1">Uncharacterized protein</fullName>
    </submittedName>
</protein>
<dbReference type="VEuPathDB" id="FungiDB:BD410DRAFT_183134"/>
<evidence type="ECO:0000313" key="2">
    <source>
        <dbReference type="Proteomes" id="UP000294933"/>
    </source>
</evidence>
<dbReference type="PROSITE" id="PS51257">
    <property type="entry name" value="PROKAR_LIPOPROTEIN"/>
    <property type="match status" value="1"/>
</dbReference>
<keyword evidence="2" id="KW-1185">Reference proteome</keyword>
<gene>
    <name evidence="1" type="ORF">BD410DRAFT_183134</name>
</gene>
<evidence type="ECO:0000313" key="1">
    <source>
        <dbReference type="EMBL" id="TDL22927.1"/>
    </source>
</evidence>
<name>A0A4Y7Q5J4_9AGAM</name>
<sequence>MCYTLLRCLLNAVKPANAAQSLLSCPCDCLHYGHRDSLDSDLSTTFTANSTLEGGMRVHIKPSNLEMYGECTSALHLWVRAIPDCWTRRHPSGNKQCHADSNLPQICFPE</sequence>
<organism evidence="1 2">
    <name type="scientific">Rickenella mellea</name>
    <dbReference type="NCBI Taxonomy" id="50990"/>
    <lineage>
        <taxon>Eukaryota</taxon>
        <taxon>Fungi</taxon>
        <taxon>Dikarya</taxon>
        <taxon>Basidiomycota</taxon>
        <taxon>Agaricomycotina</taxon>
        <taxon>Agaricomycetes</taxon>
        <taxon>Hymenochaetales</taxon>
        <taxon>Rickenellaceae</taxon>
        <taxon>Rickenella</taxon>
    </lineage>
</organism>